<evidence type="ECO:0000256" key="3">
    <source>
        <dbReference type="ARBA" id="ARBA00022748"/>
    </source>
</evidence>
<dbReference type="Pfam" id="PF23914">
    <property type="entry name" value="TPR_CcmH_CycH"/>
    <property type="match status" value="1"/>
</dbReference>
<protein>
    <submittedName>
        <fullName evidence="7">C-type cytochrome biogenesis protein CcmI</fullName>
    </submittedName>
</protein>
<evidence type="ECO:0000256" key="2">
    <source>
        <dbReference type="ARBA" id="ARBA00022737"/>
    </source>
</evidence>
<accession>A0ABV3WT58</accession>
<evidence type="ECO:0000259" key="6">
    <source>
        <dbReference type="Pfam" id="PF23914"/>
    </source>
</evidence>
<gene>
    <name evidence="7" type="primary">ccmI</name>
    <name evidence="7" type="ORF">V1479_09130</name>
</gene>
<dbReference type="Gene3D" id="1.25.40.10">
    <property type="entry name" value="Tetratricopeptide repeat domain"/>
    <property type="match status" value="2"/>
</dbReference>
<keyword evidence="2" id="KW-0677">Repeat</keyword>
<comment type="caution">
    <text evidence="7">The sequence shown here is derived from an EMBL/GenBank/DDBJ whole genome shotgun (WGS) entry which is preliminary data.</text>
</comment>
<proteinExistence type="predicted"/>
<dbReference type="PANTHER" id="PTHR47870:SF1">
    <property type="entry name" value="CYTOCHROME C-TYPE BIOGENESIS PROTEIN CCMH"/>
    <property type="match status" value="1"/>
</dbReference>
<dbReference type="SUPFAM" id="SSF48452">
    <property type="entry name" value="TPR-like"/>
    <property type="match status" value="1"/>
</dbReference>
<sequence>MLFWIVAALLTLLACLAILVPMVRVKAHASADSDHDLAVYQDQLAELERDVGRGVIGETEAEQARAEIGRRILRIAGEGRGTGSSKSSRTGRTIATLAILAVPLASWGIYAVTGSPELPGQPLQERLTANPAENSIEELVARAEGHLTANPEDGRGWDVLAPIYYRMGRYNDSVVAYRNAIRLQGSSVTRELGLGEAIAANAGGTITVEAQAALERALVLEPQNPQAQFLLATAMAQEGKSAEASQAWRSMLAGLPTNSPWRGAVEQSLARLGEQPAIPGPSAEDVEAADLMSDKDRAQMIENMVAGLDQRLRDNPQDAEGWQRLVQSYVVLGRLDDARDALQRGLNALGRPSQPAASLETFAAERGVTLNGQAE</sequence>
<dbReference type="InterPro" id="IPR019734">
    <property type="entry name" value="TPR_rpt"/>
</dbReference>
<keyword evidence="3" id="KW-0201">Cytochrome c-type biogenesis</keyword>
<evidence type="ECO:0000256" key="4">
    <source>
        <dbReference type="ARBA" id="ARBA00022803"/>
    </source>
</evidence>
<dbReference type="RefSeq" id="WP_368802629.1">
    <property type="nucleotide sequence ID" value="NZ_JAZHFV010000002.1"/>
</dbReference>
<evidence type="ECO:0000256" key="5">
    <source>
        <dbReference type="SAM" id="MobiDB-lite"/>
    </source>
</evidence>
<keyword evidence="4" id="KW-0802">TPR repeat</keyword>
<feature type="domain" description="Cytochrome c-type biogenesis protein H TPR" evidence="6">
    <location>
        <begin position="130"/>
        <end position="260"/>
    </location>
</feature>
<evidence type="ECO:0000313" key="7">
    <source>
        <dbReference type="EMBL" id="MEX4007466.1"/>
    </source>
</evidence>
<dbReference type="InterPro" id="IPR056413">
    <property type="entry name" value="TPR_CcmH_CycH"/>
</dbReference>
<dbReference type="InterPro" id="IPR051263">
    <property type="entry name" value="C-type_cytochrome_biogenesis"/>
</dbReference>
<comment type="subcellular location">
    <subcellularLocation>
        <location evidence="1">Cell envelope</location>
    </subcellularLocation>
</comment>
<feature type="region of interest" description="Disordered" evidence="5">
    <location>
        <begin position="349"/>
        <end position="375"/>
    </location>
</feature>
<dbReference type="InterPro" id="IPR017560">
    <property type="entry name" value="Cyt_c_biogenesis_CcmI"/>
</dbReference>
<keyword evidence="8" id="KW-1185">Reference proteome</keyword>
<dbReference type="InterPro" id="IPR011990">
    <property type="entry name" value="TPR-like_helical_dom_sf"/>
</dbReference>
<name>A0ABV3WT58_9HYPH</name>
<organism evidence="7 8">
    <name type="scientific">Neoaquamicrobium sediminum</name>
    <dbReference type="NCBI Taxonomy" id="1849104"/>
    <lineage>
        <taxon>Bacteria</taxon>
        <taxon>Pseudomonadati</taxon>
        <taxon>Pseudomonadota</taxon>
        <taxon>Alphaproteobacteria</taxon>
        <taxon>Hyphomicrobiales</taxon>
        <taxon>Phyllobacteriaceae</taxon>
        <taxon>Neoaquamicrobium</taxon>
    </lineage>
</organism>
<dbReference type="SMART" id="SM00028">
    <property type="entry name" value="TPR"/>
    <property type="match status" value="2"/>
</dbReference>
<dbReference type="PANTHER" id="PTHR47870">
    <property type="entry name" value="CYTOCHROME C-TYPE BIOGENESIS PROTEIN CCMH"/>
    <property type="match status" value="1"/>
</dbReference>
<evidence type="ECO:0000256" key="1">
    <source>
        <dbReference type="ARBA" id="ARBA00004196"/>
    </source>
</evidence>
<dbReference type="EMBL" id="JAZHFV010000002">
    <property type="protein sequence ID" value="MEX4007466.1"/>
    <property type="molecule type" value="Genomic_DNA"/>
</dbReference>
<dbReference type="Proteomes" id="UP001559025">
    <property type="component" value="Unassembled WGS sequence"/>
</dbReference>
<dbReference type="NCBIfam" id="TIGR03142">
    <property type="entry name" value="cytochro_ccmI"/>
    <property type="match status" value="1"/>
</dbReference>
<reference evidence="7 8" key="1">
    <citation type="submission" date="2024-01" db="EMBL/GenBank/DDBJ databases">
        <title>New evidence supports the origin of RcGTA from prophage.</title>
        <authorList>
            <person name="Xu Y."/>
            <person name="Liu B."/>
            <person name="Chen F."/>
        </authorList>
    </citation>
    <scope>NUCLEOTIDE SEQUENCE [LARGE SCALE GENOMIC DNA]</scope>
    <source>
        <strain evidence="7 8">CBW1107-2</strain>
    </source>
</reference>
<evidence type="ECO:0000313" key="8">
    <source>
        <dbReference type="Proteomes" id="UP001559025"/>
    </source>
</evidence>